<dbReference type="OrthoDB" id="9803781at2"/>
<evidence type="ECO:0000256" key="1">
    <source>
        <dbReference type="SAM" id="SignalP"/>
    </source>
</evidence>
<feature type="chain" id="PRO_5038422162" evidence="1">
    <location>
        <begin position="20"/>
        <end position="253"/>
    </location>
</feature>
<dbReference type="Gene3D" id="2.50.20.10">
    <property type="entry name" value="Lipoprotein localisation LolA/LolB/LppX"/>
    <property type="match status" value="1"/>
</dbReference>
<dbReference type="InterPro" id="IPR033399">
    <property type="entry name" value="TP_0789-like"/>
</dbReference>
<keyword evidence="1" id="KW-0732">Signal</keyword>
<dbReference type="Pfam" id="PF17131">
    <property type="entry name" value="LolA_like"/>
    <property type="match status" value="1"/>
</dbReference>
<reference evidence="3 4" key="1">
    <citation type="submission" date="2019-03" db="EMBL/GenBank/DDBJ databases">
        <title>Genomic Encyclopedia of Type Strains, Phase IV (KMG-IV): sequencing the most valuable type-strain genomes for metagenomic binning, comparative biology and taxonomic classification.</title>
        <authorList>
            <person name="Goeker M."/>
        </authorList>
    </citation>
    <scope>NUCLEOTIDE SEQUENCE [LARGE SCALE GENOMIC DNA]</scope>
    <source>
        <strain evidence="3 4">LX-B</strain>
    </source>
</reference>
<comment type="caution">
    <text evidence="3">The sequence shown here is derived from an EMBL/GenBank/DDBJ whole genome shotgun (WGS) entry which is preliminary data.</text>
</comment>
<keyword evidence="4" id="KW-1185">Reference proteome</keyword>
<feature type="signal peptide" evidence="1">
    <location>
        <begin position="1"/>
        <end position="19"/>
    </location>
</feature>
<proteinExistence type="predicted"/>
<organism evidence="3 4">
    <name type="scientific">Hydrogenispora ethanolica</name>
    <dbReference type="NCBI Taxonomy" id="1082276"/>
    <lineage>
        <taxon>Bacteria</taxon>
        <taxon>Bacillati</taxon>
        <taxon>Bacillota</taxon>
        <taxon>Hydrogenispora</taxon>
    </lineage>
</organism>
<dbReference type="CDD" id="cd16329">
    <property type="entry name" value="LolA_like"/>
    <property type="match status" value="1"/>
</dbReference>
<dbReference type="PANTHER" id="PTHR37507">
    <property type="entry name" value="SPORULATION PROTEIN YDCC"/>
    <property type="match status" value="1"/>
</dbReference>
<dbReference type="AlphaFoldDB" id="A0A4R1SBL7"/>
<dbReference type="RefSeq" id="WP_132012584.1">
    <property type="nucleotide sequence ID" value="NZ_SLUN01000002.1"/>
</dbReference>
<evidence type="ECO:0000259" key="2">
    <source>
        <dbReference type="Pfam" id="PF17131"/>
    </source>
</evidence>
<evidence type="ECO:0000313" key="4">
    <source>
        <dbReference type="Proteomes" id="UP000295008"/>
    </source>
</evidence>
<dbReference type="InterPro" id="IPR052944">
    <property type="entry name" value="Sporulation_related"/>
</dbReference>
<accession>A0A4R1SBL7</accession>
<feature type="domain" description="Uncharacterized protein TP-0789" evidence="2">
    <location>
        <begin position="73"/>
        <end position="251"/>
    </location>
</feature>
<name>A0A4R1SBL7_HYDET</name>
<dbReference type="Proteomes" id="UP000295008">
    <property type="component" value="Unassembled WGS sequence"/>
</dbReference>
<dbReference type="PANTHER" id="PTHR37507:SF2">
    <property type="entry name" value="SPORULATION PROTEIN YDCC"/>
    <property type="match status" value="1"/>
</dbReference>
<dbReference type="EMBL" id="SLUN01000002">
    <property type="protein sequence ID" value="TCL76400.1"/>
    <property type="molecule type" value="Genomic_DNA"/>
</dbReference>
<gene>
    <name evidence="3" type="ORF">EDC14_1002159</name>
</gene>
<sequence>MNKNIGAWLFMLFTVLAAAAIPGLEAAGLSPDEILARIDQNHFYQSAYTESRMEITIGSRKVTKAMRGWNEGREKSFVEFTDKRDQSRILKLKDDLWIFSPTAESEVKLSGDMLRQGMAGSDFSYQDALEAQHLRDLYRAKLIGEATIGDRPCFLLDLIARDNVEVSYYQRKIWVDKERFIELKEEMYAPSGKLLKVSSIEKVEQFENRYYPTVVVMADKLRKNSSTRFVIEKIQFNVPIPAGTFTRQHLTGR</sequence>
<evidence type="ECO:0000313" key="3">
    <source>
        <dbReference type="EMBL" id="TCL76400.1"/>
    </source>
</evidence>
<protein>
    <submittedName>
        <fullName evidence="3">MucB/RseB-like sigma(E) regulatory protein</fullName>
    </submittedName>
</protein>